<evidence type="ECO:0000256" key="1">
    <source>
        <dbReference type="ARBA" id="ARBA00010928"/>
    </source>
</evidence>
<dbReference type="RefSeq" id="WP_340469293.1">
    <property type="nucleotide sequence ID" value="NZ_JBANBB010000001.1"/>
</dbReference>
<evidence type="ECO:0000313" key="5">
    <source>
        <dbReference type="EMBL" id="MEK0306740.1"/>
    </source>
</evidence>
<name>A0ABU8ZP25_9BIFI</name>
<dbReference type="Pfam" id="PF01408">
    <property type="entry name" value="GFO_IDH_MocA"/>
    <property type="match status" value="1"/>
</dbReference>
<sequence>MSRLNGKRREAQEEGLKVKVAILGAGGIAHQMARTLSMMTKDDRYRDLVTPYAVASRSKERAQAFADTYGFPVSYGSYEELMEDPQVDLVYIATPHNFHASQACSCLRAGKNVLVEKSFTVNADQARQVIAVARRSNLLCAEAIWPRYMPSRTMLEKVIDSGRLGRIRTGSATLCGDNHRMARMSDPDLAGGALLDMGVYTLNFLDMAFGPKSPSRITTDGTFDENGLDEQSSTALFYEDGTMGLSTCSMVSNCDARASIWGSDGYLVCDGVNNIKTMSIYGKNHELVETLTIPEQLTGYEYEVASAANAILDGRCECPEMRHEDTIRIMELMDSIRGKWSMRYPFES</sequence>
<dbReference type="PANTHER" id="PTHR22604">
    <property type="entry name" value="OXIDOREDUCTASES"/>
    <property type="match status" value="1"/>
</dbReference>
<gene>
    <name evidence="5" type="ORF">V8P97_04595</name>
</gene>
<feature type="domain" description="GFO/IDH/MocA-like oxidoreductase" evidence="4">
    <location>
        <begin position="155"/>
        <end position="267"/>
    </location>
</feature>
<dbReference type="PANTHER" id="PTHR22604:SF105">
    <property type="entry name" value="TRANS-1,2-DIHYDROBENZENE-1,2-DIOL DEHYDROGENASE"/>
    <property type="match status" value="1"/>
</dbReference>
<proteinExistence type="inferred from homology"/>
<keyword evidence="2" id="KW-0560">Oxidoreductase</keyword>
<protein>
    <submittedName>
        <fullName evidence="5">Gfo/Idh/MocA family oxidoreductase</fullName>
    </submittedName>
</protein>
<dbReference type="Gene3D" id="3.40.50.720">
    <property type="entry name" value="NAD(P)-binding Rossmann-like Domain"/>
    <property type="match status" value="1"/>
</dbReference>
<dbReference type="SUPFAM" id="SSF55347">
    <property type="entry name" value="Glyceraldehyde-3-phosphate dehydrogenase-like, C-terminal domain"/>
    <property type="match status" value="1"/>
</dbReference>
<evidence type="ECO:0000259" key="3">
    <source>
        <dbReference type="Pfam" id="PF01408"/>
    </source>
</evidence>
<dbReference type="InterPro" id="IPR055170">
    <property type="entry name" value="GFO_IDH_MocA-like_dom"/>
</dbReference>
<evidence type="ECO:0000313" key="6">
    <source>
        <dbReference type="Proteomes" id="UP001373159"/>
    </source>
</evidence>
<organism evidence="5 6">
    <name type="scientific">Bifidobacterium favimelis</name>
    <dbReference type="NCBI Taxonomy" id="3122979"/>
    <lineage>
        <taxon>Bacteria</taxon>
        <taxon>Bacillati</taxon>
        <taxon>Actinomycetota</taxon>
        <taxon>Actinomycetes</taxon>
        <taxon>Bifidobacteriales</taxon>
        <taxon>Bifidobacteriaceae</taxon>
        <taxon>Bifidobacterium</taxon>
    </lineage>
</organism>
<dbReference type="Proteomes" id="UP001373159">
    <property type="component" value="Unassembled WGS sequence"/>
</dbReference>
<dbReference type="InterPro" id="IPR050984">
    <property type="entry name" value="Gfo/Idh/MocA_domain"/>
</dbReference>
<evidence type="ECO:0000256" key="2">
    <source>
        <dbReference type="ARBA" id="ARBA00023002"/>
    </source>
</evidence>
<keyword evidence="6" id="KW-1185">Reference proteome</keyword>
<comment type="similarity">
    <text evidence="1">Belongs to the Gfo/Idh/MocA family.</text>
</comment>
<dbReference type="InterPro" id="IPR036291">
    <property type="entry name" value="NAD(P)-bd_dom_sf"/>
</dbReference>
<feature type="domain" description="Gfo/Idh/MocA-like oxidoreductase N-terminal" evidence="3">
    <location>
        <begin position="18"/>
        <end position="140"/>
    </location>
</feature>
<evidence type="ECO:0000259" key="4">
    <source>
        <dbReference type="Pfam" id="PF22725"/>
    </source>
</evidence>
<dbReference type="EMBL" id="JBANBB010000001">
    <property type="protein sequence ID" value="MEK0306740.1"/>
    <property type="molecule type" value="Genomic_DNA"/>
</dbReference>
<dbReference type="InterPro" id="IPR000683">
    <property type="entry name" value="Gfo/Idh/MocA-like_OxRdtase_N"/>
</dbReference>
<comment type="caution">
    <text evidence="5">The sequence shown here is derived from an EMBL/GenBank/DDBJ whole genome shotgun (WGS) entry which is preliminary data.</text>
</comment>
<reference evidence="5 6" key="1">
    <citation type="submission" date="2024-02" db="EMBL/GenBank/DDBJ databases">
        <title>Bifidobacterium honeyensis sp. nov., isolated from the comb honey.</title>
        <authorList>
            <person name="Liu W."/>
            <person name="Li Y."/>
        </authorList>
    </citation>
    <scope>NUCLEOTIDE SEQUENCE [LARGE SCALE GENOMIC DNA]</scope>
    <source>
        <strain evidence="5 6">IMAU50988</strain>
    </source>
</reference>
<dbReference type="Pfam" id="PF22725">
    <property type="entry name" value="GFO_IDH_MocA_C3"/>
    <property type="match status" value="1"/>
</dbReference>
<dbReference type="Gene3D" id="3.30.360.10">
    <property type="entry name" value="Dihydrodipicolinate Reductase, domain 2"/>
    <property type="match status" value="1"/>
</dbReference>
<accession>A0ABU8ZP25</accession>
<dbReference type="SUPFAM" id="SSF51735">
    <property type="entry name" value="NAD(P)-binding Rossmann-fold domains"/>
    <property type="match status" value="1"/>
</dbReference>